<proteinExistence type="predicted"/>
<gene>
    <name evidence="3" type="ORF">PPERSA_02058</name>
</gene>
<dbReference type="InterPro" id="IPR039182">
    <property type="entry name" value="Pop1"/>
</dbReference>
<dbReference type="PANTHER" id="PTHR22731:SF3">
    <property type="entry name" value="RIBONUCLEASES P_MRP PROTEIN SUBUNIT POP1"/>
    <property type="match status" value="1"/>
</dbReference>
<dbReference type="GO" id="GO:0001682">
    <property type="term" value="P:tRNA 5'-leader removal"/>
    <property type="evidence" value="ECO:0007669"/>
    <property type="project" value="InterPro"/>
</dbReference>
<dbReference type="Pfam" id="PF06978">
    <property type="entry name" value="POP1_N"/>
    <property type="match status" value="1"/>
</dbReference>
<dbReference type="InParanoid" id="A0A0V0QF91"/>
<keyword evidence="4" id="KW-1185">Reference proteome</keyword>
<dbReference type="GO" id="GO:0005655">
    <property type="term" value="C:nucleolar ribonuclease P complex"/>
    <property type="evidence" value="ECO:0007669"/>
    <property type="project" value="InterPro"/>
</dbReference>
<dbReference type="EMBL" id="LDAU01000181">
    <property type="protein sequence ID" value="KRX00879.1"/>
    <property type="molecule type" value="Genomic_DNA"/>
</dbReference>
<dbReference type="OrthoDB" id="442863at2759"/>
<feature type="compositionally biased region" description="Basic residues" evidence="1">
    <location>
        <begin position="43"/>
        <end position="53"/>
    </location>
</feature>
<feature type="domain" description="Pop1 N-terminal" evidence="2">
    <location>
        <begin position="11"/>
        <end position="73"/>
    </location>
</feature>
<evidence type="ECO:0000259" key="2">
    <source>
        <dbReference type="Pfam" id="PF06978"/>
    </source>
</evidence>
<dbReference type="GO" id="GO:0000172">
    <property type="term" value="C:ribonuclease MRP complex"/>
    <property type="evidence" value="ECO:0007669"/>
    <property type="project" value="InterPro"/>
</dbReference>
<dbReference type="Proteomes" id="UP000054937">
    <property type="component" value="Unassembled WGS sequence"/>
</dbReference>
<dbReference type="PANTHER" id="PTHR22731">
    <property type="entry name" value="RIBONUCLEASES P/MRP PROTEIN SUBUNIT POP1"/>
    <property type="match status" value="1"/>
</dbReference>
<evidence type="ECO:0000313" key="3">
    <source>
        <dbReference type="EMBL" id="KRX00879.1"/>
    </source>
</evidence>
<dbReference type="AlphaFoldDB" id="A0A0V0QF91"/>
<comment type="caution">
    <text evidence="3">The sequence shown here is derived from an EMBL/GenBank/DDBJ whole genome shotgun (WGS) entry which is preliminary data.</text>
</comment>
<name>A0A0V0QF91_PSEPJ</name>
<evidence type="ECO:0000313" key="4">
    <source>
        <dbReference type="Proteomes" id="UP000054937"/>
    </source>
</evidence>
<sequence length="120" mass="14835">MEERTIDIEKFIQARSQEIYHFTKQIEQKKIFQSKQPYQSVPKHLRRRAMSHNRYRIPLRIRAKMSEKELDQQEMGQDPISCRKNIRKPKLLMAAYKRRAQQSQWLETHLWHAKRMKMER</sequence>
<organism evidence="3 4">
    <name type="scientific">Pseudocohnilembus persalinus</name>
    <name type="common">Ciliate</name>
    <dbReference type="NCBI Taxonomy" id="266149"/>
    <lineage>
        <taxon>Eukaryota</taxon>
        <taxon>Sar</taxon>
        <taxon>Alveolata</taxon>
        <taxon>Ciliophora</taxon>
        <taxon>Intramacronucleata</taxon>
        <taxon>Oligohymenophorea</taxon>
        <taxon>Scuticociliatia</taxon>
        <taxon>Philasterida</taxon>
        <taxon>Pseudocohnilembidae</taxon>
        <taxon>Pseudocohnilembus</taxon>
    </lineage>
</organism>
<accession>A0A0V0QF91</accession>
<feature type="region of interest" description="Disordered" evidence="1">
    <location>
        <begin position="34"/>
        <end position="53"/>
    </location>
</feature>
<evidence type="ECO:0000256" key="1">
    <source>
        <dbReference type="SAM" id="MobiDB-lite"/>
    </source>
</evidence>
<protein>
    <recommendedName>
        <fullName evidence="2">Pop1 N-terminal domain-containing protein</fullName>
    </recommendedName>
</protein>
<dbReference type="InterPro" id="IPR009723">
    <property type="entry name" value="Pop1_N"/>
</dbReference>
<reference evidence="3 4" key="1">
    <citation type="journal article" date="2015" name="Sci. Rep.">
        <title>Genome of the facultative scuticociliatosis pathogen Pseudocohnilembus persalinus provides insight into its virulence through horizontal gene transfer.</title>
        <authorList>
            <person name="Xiong J."/>
            <person name="Wang G."/>
            <person name="Cheng J."/>
            <person name="Tian M."/>
            <person name="Pan X."/>
            <person name="Warren A."/>
            <person name="Jiang C."/>
            <person name="Yuan D."/>
            <person name="Miao W."/>
        </authorList>
    </citation>
    <scope>NUCLEOTIDE SEQUENCE [LARGE SCALE GENOMIC DNA]</scope>
    <source>
        <strain evidence="3">36N120E</strain>
    </source>
</reference>